<dbReference type="Pfam" id="PF14125">
    <property type="entry name" value="DUF4292"/>
    <property type="match status" value="1"/>
</dbReference>
<dbReference type="AlphaFoldDB" id="A0A2A2GDI0"/>
<name>A0A2A2GDI0_9BACT</name>
<comment type="caution">
    <text evidence="1">The sequence shown here is derived from an EMBL/GenBank/DDBJ whole genome shotgun (WGS) entry which is preliminary data.</text>
</comment>
<dbReference type="Gene3D" id="2.50.20.10">
    <property type="entry name" value="Lipoprotein localisation LolA/LolB/LppX"/>
    <property type="match status" value="1"/>
</dbReference>
<protein>
    <recommendedName>
        <fullName evidence="3">DUF4292 domain-containing protein</fullName>
    </recommendedName>
</protein>
<evidence type="ECO:0000313" key="1">
    <source>
        <dbReference type="EMBL" id="PAU94967.1"/>
    </source>
</evidence>
<accession>A0A2A2GDI0</accession>
<gene>
    <name evidence="1" type="ORF">CK503_05745</name>
</gene>
<organism evidence="1 2">
    <name type="scientific">Fodinibius salipaludis</name>
    <dbReference type="NCBI Taxonomy" id="2032627"/>
    <lineage>
        <taxon>Bacteria</taxon>
        <taxon>Pseudomonadati</taxon>
        <taxon>Balneolota</taxon>
        <taxon>Balneolia</taxon>
        <taxon>Balneolales</taxon>
        <taxon>Balneolaceae</taxon>
        <taxon>Fodinibius</taxon>
    </lineage>
</organism>
<proteinExistence type="predicted"/>
<dbReference type="EMBL" id="NSKE01000003">
    <property type="protein sequence ID" value="PAU94967.1"/>
    <property type="molecule type" value="Genomic_DNA"/>
</dbReference>
<sequence>MISCSSSQKLVDDNFRPSEANLSKTINKVPDYSDDLQSVEGKGRAIVSEPGNTERVTIHFASNRQKSLVTIRNGLGIEGGQLLTDGDTLLVYNKVDKYARKVPVKGASLNRINRLASLNILSILNYSIKEEDVEQFLESETLYQLQLKTGTKVYIDRQSHTINQIVQPSSTNLPYSKIEYSAYTSMKGFTLPRRISIFGPDRESKVALQLTALELNPTLDALIIELPDDIPIYHK</sequence>
<reference evidence="1 2" key="1">
    <citation type="submission" date="2017-08" db="EMBL/GenBank/DDBJ databases">
        <title>Aliifodinibius alkalisoli sp. nov., isolated from saline alkaline soil.</title>
        <authorList>
            <person name="Liu D."/>
            <person name="Zhang G."/>
        </authorList>
    </citation>
    <scope>NUCLEOTIDE SEQUENCE [LARGE SCALE GENOMIC DNA]</scope>
    <source>
        <strain evidence="1 2">WN023</strain>
    </source>
</reference>
<evidence type="ECO:0008006" key="3">
    <source>
        <dbReference type="Google" id="ProtNLM"/>
    </source>
</evidence>
<dbReference type="InterPro" id="IPR025634">
    <property type="entry name" value="DUF4292"/>
</dbReference>
<keyword evidence="2" id="KW-1185">Reference proteome</keyword>
<evidence type="ECO:0000313" key="2">
    <source>
        <dbReference type="Proteomes" id="UP000218831"/>
    </source>
</evidence>
<dbReference type="Proteomes" id="UP000218831">
    <property type="component" value="Unassembled WGS sequence"/>
</dbReference>